<dbReference type="Gene3D" id="1.10.940.10">
    <property type="entry name" value="NusB-like"/>
    <property type="match status" value="1"/>
</dbReference>
<evidence type="ECO:0000313" key="9">
    <source>
        <dbReference type="Proteomes" id="UP000612055"/>
    </source>
</evidence>
<evidence type="ECO:0000259" key="7">
    <source>
        <dbReference type="PROSITE" id="PS51686"/>
    </source>
</evidence>
<dbReference type="EMBL" id="JAEHOE010000007">
    <property type="protein sequence ID" value="KAG2499335.1"/>
    <property type="molecule type" value="Genomic_DNA"/>
</dbReference>
<feature type="compositionally biased region" description="Basic and acidic residues" evidence="6">
    <location>
        <begin position="357"/>
        <end position="367"/>
    </location>
</feature>
<dbReference type="SUPFAM" id="SSF48013">
    <property type="entry name" value="NusB-like"/>
    <property type="match status" value="1"/>
</dbReference>
<feature type="binding site" evidence="5">
    <location>
        <begin position="601"/>
        <end position="607"/>
    </location>
    <ligand>
        <name>S-adenosyl-L-methionine</name>
        <dbReference type="ChEBI" id="CHEBI:59789"/>
    </ligand>
</feature>
<dbReference type="Pfam" id="PF22458">
    <property type="entry name" value="RsmF-B_ferredox"/>
    <property type="match status" value="1"/>
</dbReference>
<dbReference type="GO" id="GO:0001510">
    <property type="term" value="P:RNA methylation"/>
    <property type="evidence" value="ECO:0007669"/>
    <property type="project" value="InterPro"/>
</dbReference>
<dbReference type="GO" id="GO:0008173">
    <property type="term" value="F:RNA methyltransferase activity"/>
    <property type="evidence" value="ECO:0007669"/>
    <property type="project" value="InterPro"/>
</dbReference>
<evidence type="ECO:0000256" key="5">
    <source>
        <dbReference type="PROSITE-ProRule" id="PRU01023"/>
    </source>
</evidence>
<reference evidence="8" key="1">
    <citation type="journal article" date="2020" name="bioRxiv">
        <title>Comparative genomics of Chlamydomonas.</title>
        <authorList>
            <person name="Craig R.J."/>
            <person name="Hasan A.R."/>
            <person name="Ness R.W."/>
            <person name="Keightley P.D."/>
        </authorList>
    </citation>
    <scope>NUCLEOTIDE SEQUENCE</scope>
    <source>
        <strain evidence="8">CCAP 11/70</strain>
    </source>
</reference>
<dbReference type="InterPro" id="IPR001678">
    <property type="entry name" value="MeTrfase_RsmB-F_NOP2_dom"/>
</dbReference>
<dbReference type="PRINTS" id="PR02008">
    <property type="entry name" value="RCMTFAMILY"/>
</dbReference>
<keyword evidence="9" id="KW-1185">Reference proteome</keyword>
<dbReference type="InterPro" id="IPR006027">
    <property type="entry name" value="NusB_RsmB_TIM44"/>
</dbReference>
<dbReference type="PANTHER" id="PTHR22807:SF61">
    <property type="entry name" value="NOL1_NOP2_SUN FAMILY PROTEIN _ ANTITERMINATION NUSB DOMAIN-CONTAINING PROTEIN"/>
    <property type="match status" value="1"/>
</dbReference>
<evidence type="ECO:0000313" key="8">
    <source>
        <dbReference type="EMBL" id="KAG2499335.1"/>
    </source>
</evidence>
<keyword evidence="4 5" id="KW-0694">RNA-binding</keyword>
<sequence length="848" mass="91760">MASMLRVPTAAGALSTASFAPRGLAVLPCRHKPPTLPRLQTVVVAAAAGEDGSDAPPRRVLVPRGARRVARTPQPDDAPAPPAGPRESEDRSRGDSGGGREEDGWARGGSSQEGSGRRFDRPDGDGDGDGERQGGGYRGRDYDRSDADNRRDYGRSDGDRGRDYGREERGDRREWRDDDRGRSRDYGRDGRDDRAWRGESREWRDDRGGSRGYDRDGGDRDREWRGERREGREERGGPRGEGRVDWRERGDRGGRFGRGRGDRRGRDRDEERGPRVLAPPREPRDPAMLASPRYLAIKQLLRVEAQGAYVGLVSGSPTPETPFAAMPEGGGRRAGPDAGSDDEDDDEEVAAPGGRQQRQEPLDPRDQRLVKELVAGVTRLQRRLDYIAAKLSNQTPSEWEPLIRLIIRLGLFELSERRLAPHAISQHVALAKAMLREGAGGFVNGVLRNGLRAMEAGGLPTPESDPTPLPEGDSRAVVRRMALQHSHPNWLVQRWLKRFGREAAEAVMRRNNLPPVYSVRVNTLRPGATAPVLLEELREAGVEAELSPLLPGEFIRVRSGLQKLLQMGYVSRGSLFVQDESAGLVVALLDPQPGDRILDCCSAPGGKTLFAAARMQGRGAITALDASEARLKALRGAAEASGVSELVTTVAADLRQWAEREAERGAWAQGAKAGAGGEGGGAAAGGQRPLARAGGGLYDKVLLDAPCTGTGVLSKRADLRWRRTPEQLEQLLGLQDQLLDSAARLVAPGGLLVYSTCSMEPEEDAERVEAFLQRHPDFEAEPAARAGLVAAAVKGQGQKGGVEGEEEGEGVVRGVPAEVVTAAGFMQTLPHVHGTDGAFAARLRRKRG</sequence>
<dbReference type="Pfam" id="PF01189">
    <property type="entry name" value="Methyltr_RsmB-F"/>
    <property type="match status" value="2"/>
</dbReference>
<evidence type="ECO:0000256" key="4">
    <source>
        <dbReference type="ARBA" id="ARBA00022884"/>
    </source>
</evidence>
<gene>
    <name evidence="8" type="ORF">HYH03_002911</name>
</gene>
<feature type="domain" description="SAM-dependent MTase RsmB/NOP-type" evidence="7">
    <location>
        <begin position="507"/>
        <end position="846"/>
    </location>
</feature>
<evidence type="ECO:0000256" key="1">
    <source>
        <dbReference type="ARBA" id="ARBA00022603"/>
    </source>
</evidence>
<dbReference type="PROSITE" id="PS51686">
    <property type="entry name" value="SAM_MT_RSMB_NOP"/>
    <property type="match status" value="1"/>
</dbReference>
<dbReference type="Proteomes" id="UP000612055">
    <property type="component" value="Unassembled WGS sequence"/>
</dbReference>
<organism evidence="8 9">
    <name type="scientific">Edaphochlamys debaryana</name>
    <dbReference type="NCBI Taxonomy" id="47281"/>
    <lineage>
        <taxon>Eukaryota</taxon>
        <taxon>Viridiplantae</taxon>
        <taxon>Chlorophyta</taxon>
        <taxon>core chlorophytes</taxon>
        <taxon>Chlorophyceae</taxon>
        <taxon>CS clade</taxon>
        <taxon>Chlamydomonadales</taxon>
        <taxon>Chlamydomonadales incertae sedis</taxon>
        <taxon>Edaphochlamys</taxon>
    </lineage>
</organism>
<dbReference type="PANTHER" id="PTHR22807">
    <property type="entry name" value="NOP2 YEAST -RELATED NOL1/NOP2/FMU SUN DOMAIN-CONTAINING"/>
    <property type="match status" value="1"/>
</dbReference>
<feature type="compositionally biased region" description="Basic and acidic residues" evidence="6">
    <location>
        <begin position="86"/>
        <end position="105"/>
    </location>
</feature>
<keyword evidence="2 5" id="KW-0808">Transferase</keyword>
<protein>
    <recommendedName>
        <fullName evidence="7">SAM-dependent MTase RsmB/NOP-type domain-containing protein</fullName>
    </recommendedName>
</protein>
<proteinExistence type="inferred from homology"/>
<dbReference type="GO" id="GO:0003723">
    <property type="term" value="F:RNA binding"/>
    <property type="evidence" value="ECO:0007669"/>
    <property type="project" value="UniProtKB-UniRule"/>
</dbReference>
<keyword evidence="1 5" id="KW-0489">Methyltransferase</keyword>
<accession>A0A835YAF7</accession>
<feature type="binding site" evidence="5">
    <location>
        <position position="704"/>
    </location>
    <ligand>
        <name>S-adenosyl-L-methionine</name>
        <dbReference type="ChEBI" id="CHEBI:59789"/>
    </ligand>
</feature>
<dbReference type="GO" id="GO:0006355">
    <property type="term" value="P:regulation of DNA-templated transcription"/>
    <property type="evidence" value="ECO:0007669"/>
    <property type="project" value="InterPro"/>
</dbReference>
<dbReference type="InterPro" id="IPR035926">
    <property type="entry name" value="NusB-like_sf"/>
</dbReference>
<dbReference type="AlphaFoldDB" id="A0A835YAF7"/>
<evidence type="ECO:0000256" key="2">
    <source>
        <dbReference type="ARBA" id="ARBA00022679"/>
    </source>
</evidence>
<dbReference type="InterPro" id="IPR049560">
    <property type="entry name" value="MeTrfase_RsmB-F_NOP2_cat"/>
</dbReference>
<dbReference type="InterPro" id="IPR029063">
    <property type="entry name" value="SAM-dependent_MTases_sf"/>
</dbReference>
<dbReference type="InterPro" id="IPR054728">
    <property type="entry name" value="RsmB-like_ferredoxin"/>
</dbReference>
<feature type="compositionally biased region" description="Basic and acidic residues" evidence="6">
    <location>
        <begin position="115"/>
        <end position="274"/>
    </location>
</feature>
<feature type="active site" description="Nucleophile" evidence="5">
    <location>
        <position position="757"/>
    </location>
</feature>
<feature type="binding site" evidence="5">
    <location>
        <position position="625"/>
    </location>
    <ligand>
        <name>S-adenosyl-L-methionine</name>
        <dbReference type="ChEBI" id="CHEBI:59789"/>
    </ligand>
</feature>
<comment type="similarity">
    <text evidence="5">Belongs to the class I-like SAM-binding methyltransferase superfamily. RsmB/NOP family.</text>
</comment>
<dbReference type="CDD" id="cd02440">
    <property type="entry name" value="AdoMet_MTases"/>
    <property type="match status" value="1"/>
</dbReference>
<dbReference type="Pfam" id="PF01029">
    <property type="entry name" value="NusB"/>
    <property type="match status" value="1"/>
</dbReference>
<dbReference type="OrthoDB" id="427002at2759"/>
<dbReference type="SUPFAM" id="SSF53335">
    <property type="entry name" value="S-adenosyl-L-methionine-dependent methyltransferases"/>
    <property type="match status" value="1"/>
</dbReference>
<feature type="compositionally biased region" description="Acidic residues" evidence="6">
    <location>
        <begin position="339"/>
        <end position="349"/>
    </location>
</feature>
<dbReference type="InterPro" id="IPR023267">
    <property type="entry name" value="RCMT"/>
</dbReference>
<feature type="region of interest" description="Disordered" evidence="6">
    <location>
        <begin position="312"/>
        <end position="367"/>
    </location>
</feature>
<dbReference type="Gene3D" id="3.40.50.150">
    <property type="entry name" value="Vaccinia Virus protein VP39"/>
    <property type="match status" value="1"/>
</dbReference>
<name>A0A835YAF7_9CHLO</name>
<feature type="binding site" evidence="5">
    <location>
        <position position="653"/>
    </location>
    <ligand>
        <name>S-adenosyl-L-methionine</name>
        <dbReference type="ChEBI" id="CHEBI:59789"/>
    </ligand>
</feature>
<keyword evidence="3 5" id="KW-0949">S-adenosyl-L-methionine</keyword>
<evidence type="ECO:0000256" key="6">
    <source>
        <dbReference type="SAM" id="MobiDB-lite"/>
    </source>
</evidence>
<feature type="region of interest" description="Disordered" evidence="6">
    <location>
        <begin position="48"/>
        <end position="290"/>
    </location>
</feature>
<comment type="caution">
    <text evidence="8">The sequence shown here is derived from an EMBL/GenBank/DDBJ whole genome shotgun (WGS) entry which is preliminary data.</text>
</comment>
<dbReference type="Gene3D" id="3.30.70.1170">
    <property type="entry name" value="Sun protein, domain 3"/>
    <property type="match status" value="1"/>
</dbReference>
<evidence type="ECO:0000256" key="3">
    <source>
        <dbReference type="ARBA" id="ARBA00022691"/>
    </source>
</evidence>